<organism evidence="5 6">
    <name type="scientific">Steccherinum ochraceum</name>
    <dbReference type="NCBI Taxonomy" id="92696"/>
    <lineage>
        <taxon>Eukaryota</taxon>
        <taxon>Fungi</taxon>
        <taxon>Dikarya</taxon>
        <taxon>Basidiomycota</taxon>
        <taxon>Agaricomycotina</taxon>
        <taxon>Agaricomycetes</taxon>
        <taxon>Polyporales</taxon>
        <taxon>Steccherinaceae</taxon>
        <taxon>Steccherinum</taxon>
    </lineage>
</organism>
<dbReference type="Gene3D" id="1.25.40.10">
    <property type="entry name" value="Tetratricopeptide repeat domain"/>
    <property type="match status" value="1"/>
</dbReference>
<keyword evidence="1" id="KW-0677">Repeat</keyword>
<keyword evidence="3" id="KW-0175">Coiled coil</keyword>
<dbReference type="PANTHER" id="PTHR22904:SF523">
    <property type="entry name" value="STRESS-INDUCED-PHOSPHOPROTEIN 1"/>
    <property type="match status" value="1"/>
</dbReference>
<comment type="caution">
    <text evidence="5">The sequence shown here is derived from an EMBL/GenBank/DDBJ whole genome shotgun (WGS) entry which is preliminary data.</text>
</comment>
<evidence type="ECO:0000313" key="5">
    <source>
        <dbReference type="EMBL" id="TCD71783.1"/>
    </source>
</evidence>
<evidence type="ECO:0000313" key="6">
    <source>
        <dbReference type="Proteomes" id="UP000292702"/>
    </source>
</evidence>
<dbReference type="Proteomes" id="UP000292702">
    <property type="component" value="Unassembled WGS sequence"/>
</dbReference>
<dbReference type="PANTHER" id="PTHR22904">
    <property type="entry name" value="TPR REPEAT CONTAINING PROTEIN"/>
    <property type="match status" value="1"/>
</dbReference>
<dbReference type="AlphaFoldDB" id="A0A4R0RVQ6"/>
<evidence type="ECO:0000256" key="4">
    <source>
        <dbReference type="SAM" id="MobiDB-lite"/>
    </source>
</evidence>
<sequence length="259" mass="28813">MAQQMHSHGPGQPSHSHGPAPQQQQQQQVMRPPDPVMQQVIEESFRPVDVVLGAPDNTVVLCAAHSLEKCTPCDADYTALNRISRTLQMNPNLRCPPPPNIVSQKLSQAVVAAKDEGNALFKSGQRDKAIQRYTIAASIATQRPPWEASQLMREEVATVISNRSAAYLEEGDVIAALVDAETVISLKRPWSKGHFRKTRALIQMGRLEEAKETVQLGLSFEPVNTEMTHMLDEIQDAIRQLEERSVSRREKRDALPVSQ</sequence>
<evidence type="ECO:0000256" key="3">
    <source>
        <dbReference type="SAM" id="Coils"/>
    </source>
</evidence>
<dbReference type="STRING" id="92696.A0A4R0RVQ6"/>
<dbReference type="OrthoDB" id="433738at2759"/>
<feature type="coiled-coil region" evidence="3">
    <location>
        <begin position="224"/>
        <end position="251"/>
    </location>
</feature>
<keyword evidence="6" id="KW-1185">Reference proteome</keyword>
<name>A0A4R0RVQ6_9APHY</name>
<evidence type="ECO:0000256" key="2">
    <source>
        <dbReference type="ARBA" id="ARBA00022803"/>
    </source>
</evidence>
<dbReference type="SUPFAM" id="SSF48452">
    <property type="entry name" value="TPR-like"/>
    <property type="match status" value="1"/>
</dbReference>
<dbReference type="GO" id="GO:0051879">
    <property type="term" value="F:Hsp90 protein binding"/>
    <property type="evidence" value="ECO:0007669"/>
    <property type="project" value="TreeGrafter"/>
</dbReference>
<reference evidence="5 6" key="1">
    <citation type="submission" date="2018-11" db="EMBL/GenBank/DDBJ databases">
        <title>Genome assembly of Steccherinum ochraceum LE-BIN_3174, the white-rot fungus of the Steccherinaceae family (The Residual Polyporoid clade, Polyporales, Basidiomycota).</title>
        <authorList>
            <person name="Fedorova T.V."/>
            <person name="Glazunova O.A."/>
            <person name="Landesman E.O."/>
            <person name="Moiseenko K.V."/>
            <person name="Psurtseva N.V."/>
            <person name="Savinova O.S."/>
            <person name="Shakhova N.V."/>
            <person name="Tyazhelova T.V."/>
            <person name="Vasina D.V."/>
        </authorList>
    </citation>
    <scope>NUCLEOTIDE SEQUENCE [LARGE SCALE GENOMIC DNA]</scope>
    <source>
        <strain evidence="5 6">LE-BIN_3174</strain>
    </source>
</reference>
<gene>
    <name evidence="5" type="ORF">EIP91_003126</name>
</gene>
<proteinExistence type="predicted"/>
<evidence type="ECO:0000256" key="1">
    <source>
        <dbReference type="ARBA" id="ARBA00022737"/>
    </source>
</evidence>
<protein>
    <submittedName>
        <fullName evidence="5">Uncharacterized protein</fullName>
    </submittedName>
</protein>
<accession>A0A4R0RVQ6</accession>
<feature type="region of interest" description="Disordered" evidence="4">
    <location>
        <begin position="1"/>
        <end position="33"/>
    </location>
</feature>
<keyword evidence="2" id="KW-0802">TPR repeat</keyword>
<dbReference type="InterPro" id="IPR011990">
    <property type="entry name" value="TPR-like_helical_dom_sf"/>
</dbReference>
<dbReference type="EMBL" id="RWJN01000002">
    <property type="protein sequence ID" value="TCD71783.1"/>
    <property type="molecule type" value="Genomic_DNA"/>
</dbReference>